<dbReference type="EMBL" id="JADIMV010000077">
    <property type="protein sequence ID" value="MBO8439932.1"/>
    <property type="molecule type" value="Genomic_DNA"/>
</dbReference>
<accession>A0A940DLG0</accession>
<dbReference type="AlphaFoldDB" id="A0A940DLG0"/>
<evidence type="ECO:0000313" key="2">
    <source>
        <dbReference type="Proteomes" id="UP000712007"/>
    </source>
</evidence>
<dbReference type="InterPro" id="IPR032774">
    <property type="entry name" value="WG_beta_rep"/>
</dbReference>
<reference evidence="1" key="2">
    <citation type="journal article" date="2021" name="PeerJ">
        <title>Extensive microbial diversity within the chicken gut microbiome revealed by metagenomics and culture.</title>
        <authorList>
            <person name="Gilroy R."/>
            <person name="Ravi A."/>
            <person name="Getino M."/>
            <person name="Pursley I."/>
            <person name="Horton D.L."/>
            <person name="Alikhan N.F."/>
            <person name="Baker D."/>
            <person name="Gharbi K."/>
            <person name="Hall N."/>
            <person name="Watson M."/>
            <person name="Adriaenssens E.M."/>
            <person name="Foster-Nyarko E."/>
            <person name="Jarju S."/>
            <person name="Secka A."/>
            <person name="Antonio M."/>
            <person name="Oren A."/>
            <person name="Chaudhuri R.R."/>
            <person name="La Ragione R."/>
            <person name="Hildebrand F."/>
            <person name="Pallen M.J."/>
        </authorList>
    </citation>
    <scope>NUCLEOTIDE SEQUENCE</scope>
    <source>
        <strain evidence="1">3924</strain>
    </source>
</reference>
<dbReference type="Proteomes" id="UP000712007">
    <property type="component" value="Unassembled WGS sequence"/>
</dbReference>
<gene>
    <name evidence="1" type="ORF">IAC51_04700</name>
</gene>
<reference evidence="1" key="1">
    <citation type="submission" date="2020-10" db="EMBL/GenBank/DDBJ databases">
        <authorList>
            <person name="Gilroy R."/>
        </authorList>
    </citation>
    <scope>NUCLEOTIDE SEQUENCE</scope>
    <source>
        <strain evidence="1">3924</strain>
    </source>
</reference>
<dbReference type="PANTHER" id="PTHR37841:SF1">
    <property type="entry name" value="DUF3298 DOMAIN-CONTAINING PROTEIN"/>
    <property type="match status" value="1"/>
</dbReference>
<evidence type="ECO:0000313" key="1">
    <source>
        <dbReference type="EMBL" id="MBO8439932.1"/>
    </source>
</evidence>
<sequence>MADGERYLFRKDWKYGWCDEEGKYVINPQFENALPSEGYDLMAVKDGSSDEYGYINAKGKWVIEPQYDLATPFLPSGVAFVYYKGEWGAIDRKGEWVINPQYLALHVVSDNLALVMDSGEKIGLINSKGEYVAAPVFSDCSMELLTNRYGQVDYVAAESDYVDVAGMAQTLVTAIGKLKTVTTGELKKEIGESKFRKGGGDVKIERAVEGDMVISVTALDVNAWNRVSDGWFGYNYVFRPEVKISSYTMTVSMTGKTARFTEEIAEAMKTLLAQEAGAETKTEGSVSVTETKERKVIVAPGESGMAIVVETK</sequence>
<protein>
    <submittedName>
        <fullName evidence="1">WG repeat-containing protein</fullName>
    </submittedName>
</protein>
<organism evidence="1 2">
    <name type="scientific">Candidatus Aphodosoma intestinipullorum</name>
    <dbReference type="NCBI Taxonomy" id="2840674"/>
    <lineage>
        <taxon>Bacteria</taxon>
        <taxon>Pseudomonadati</taxon>
        <taxon>Bacteroidota</taxon>
        <taxon>Bacteroidia</taxon>
        <taxon>Bacteroidales</taxon>
        <taxon>Candidatus Aphodosoma</taxon>
    </lineage>
</organism>
<proteinExistence type="predicted"/>
<comment type="caution">
    <text evidence="1">The sequence shown here is derived from an EMBL/GenBank/DDBJ whole genome shotgun (WGS) entry which is preliminary data.</text>
</comment>
<dbReference type="SUPFAM" id="SSF69360">
    <property type="entry name" value="Cell wall binding repeat"/>
    <property type="match status" value="1"/>
</dbReference>
<dbReference type="Pfam" id="PF14903">
    <property type="entry name" value="WG_beta_rep"/>
    <property type="match status" value="3"/>
</dbReference>
<name>A0A940DLG0_9BACT</name>
<dbReference type="PANTHER" id="PTHR37841">
    <property type="entry name" value="GLR2918 PROTEIN"/>
    <property type="match status" value="1"/>
</dbReference>